<name>A0A3F2REX1_9STRA</name>
<dbReference type="PANTHER" id="PTHR46421">
    <property type="entry name" value="PROGRAMMED CELL DEATH PROTEIN 2-LIKE"/>
    <property type="match status" value="1"/>
</dbReference>
<dbReference type="EMBL" id="MBAD02002160">
    <property type="protein sequence ID" value="RLN49316.1"/>
    <property type="molecule type" value="Genomic_DNA"/>
</dbReference>
<evidence type="ECO:0000313" key="5">
    <source>
        <dbReference type="EMBL" id="RLN55198.1"/>
    </source>
</evidence>
<dbReference type="Pfam" id="PF04194">
    <property type="entry name" value="PDCD2_C"/>
    <property type="match status" value="1"/>
</dbReference>
<evidence type="ECO:0000313" key="7">
    <source>
        <dbReference type="Proteomes" id="UP000284657"/>
    </source>
</evidence>
<comment type="caution">
    <text evidence="5">The sequence shown here is derived from an EMBL/GenBank/DDBJ whole genome shotgun (WGS) entry which is preliminary data.</text>
</comment>
<dbReference type="InterPro" id="IPR052815">
    <property type="entry name" value="PDCD2-like_regulator"/>
</dbReference>
<feature type="compositionally biased region" description="Low complexity" evidence="1">
    <location>
        <begin position="252"/>
        <end position="265"/>
    </location>
</feature>
<feature type="domain" description="Programmed cell death protein 2 C-terminal" evidence="2">
    <location>
        <begin position="277"/>
        <end position="321"/>
    </location>
</feature>
<dbReference type="InterPro" id="IPR013584">
    <property type="entry name" value="RAP"/>
</dbReference>
<proteinExistence type="predicted"/>
<dbReference type="InterPro" id="IPR007320">
    <property type="entry name" value="PDCD2_C"/>
</dbReference>
<gene>
    <name evidence="4" type="ORF">BBJ29_007192</name>
    <name evidence="5" type="ORF">BBP00_00008608</name>
</gene>
<evidence type="ECO:0000259" key="3">
    <source>
        <dbReference type="Pfam" id="PF08373"/>
    </source>
</evidence>
<dbReference type="Proteomes" id="UP000277300">
    <property type="component" value="Unassembled WGS sequence"/>
</dbReference>
<sequence length="820" mass="91386">MDEERVVLLGTIQERQSVDNNSPYVCKAGGTPAWYSEPPSEASNLECGKCGRGLFLVAQVYAPVSSDRTLYVFGCNSVACTKSPGSWRVLRDQVEQAKAVSAPLDVVEELMEKVDNVKLAWGSDSDGSDWSDDEDDNTKQSQGADEVDLEALLQQRDDAMKISSSTTKLVANSKKTEPVKDSMSTPKKDHLNVFPALSIEVIEEPYEDYTAVHDFAHENKLLEEYMKHEEEEKSADIGDLRNVMSNSKKKGAAAQSGSSGASTGESYEKTPAAQRHLLRFQKRISRCPLQCLRYDYGGEPLWPVVIPPSLKVPACSGCGGEQDSVEGDASSWRKHKMLCIKCNHQVGTLARVFSSDKILFRASNVAVQMPEDQSPLLSLSGYPSSLLGFTMWSELILMVETQPKLKDLLQIRRVDNIKEFSTDNAKLNRRLLMAADLQEMLRIVDENSTIPEGNSEAPEDELLALPSPVLFPNQSANPTVLDTKRFWKLIDEAEKLVNFGIASFRTGNSLFNFTSALMRLGVGRKSILQPVAKQTVFLTQAPELRINAHKACMIASAITQVLPKESRREEWVVEVLQAASKLALAEFSDEEASDESRKRAAEVIVPLARSFAFAESFDEDLFRLMFKEVKSGSLDKLDMPSAKLRVLKGKLYQVHLDCELNHRPCEFRLTPALAEECKRVFAAHQTKGKSSSFRVRHIVSTVLDEIGVKSETSYSTETGYHVDLVVPKQKVAIEINTADCYQAVEPGCEEDDPKTLGFVDLKARHLELLGWTVIQLHADRFQQLESQEDRVMHLSFLLEIATCRPRKTTSHGVKSINVRK</sequence>
<protein>
    <recommendedName>
        <fullName evidence="8">Programmed cell death protein 2 C-terminal domain-containing protein</fullName>
    </recommendedName>
</protein>
<dbReference type="AlphaFoldDB" id="A0A3F2REX1"/>
<dbReference type="EMBL" id="MBDO02000451">
    <property type="protein sequence ID" value="RLN55198.1"/>
    <property type="molecule type" value="Genomic_DNA"/>
</dbReference>
<evidence type="ECO:0000259" key="2">
    <source>
        <dbReference type="Pfam" id="PF04194"/>
    </source>
</evidence>
<feature type="region of interest" description="Disordered" evidence="1">
    <location>
        <begin position="163"/>
        <end position="186"/>
    </location>
</feature>
<feature type="region of interest" description="Disordered" evidence="1">
    <location>
        <begin position="122"/>
        <end position="146"/>
    </location>
</feature>
<feature type="region of interest" description="Disordered" evidence="1">
    <location>
        <begin position="246"/>
        <end position="268"/>
    </location>
</feature>
<dbReference type="Pfam" id="PF08373">
    <property type="entry name" value="RAP"/>
    <property type="match status" value="1"/>
</dbReference>
<feature type="compositionally biased region" description="Acidic residues" evidence="1">
    <location>
        <begin position="126"/>
        <end position="136"/>
    </location>
</feature>
<feature type="domain" description="RAP" evidence="3">
    <location>
        <begin position="733"/>
        <end position="794"/>
    </location>
</feature>
<dbReference type="OrthoDB" id="2019031at2759"/>
<organism evidence="5 6">
    <name type="scientific">Phytophthora kernoviae</name>
    <dbReference type="NCBI Taxonomy" id="325452"/>
    <lineage>
        <taxon>Eukaryota</taxon>
        <taxon>Sar</taxon>
        <taxon>Stramenopiles</taxon>
        <taxon>Oomycota</taxon>
        <taxon>Peronosporomycetes</taxon>
        <taxon>Peronosporales</taxon>
        <taxon>Peronosporaceae</taxon>
        <taxon>Phytophthora</taxon>
    </lineage>
</organism>
<evidence type="ECO:0000313" key="4">
    <source>
        <dbReference type="EMBL" id="RLN49316.1"/>
    </source>
</evidence>
<evidence type="ECO:0000313" key="6">
    <source>
        <dbReference type="Proteomes" id="UP000277300"/>
    </source>
</evidence>
<feature type="compositionally biased region" description="Basic and acidic residues" evidence="1">
    <location>
        <begin position="174"/>
        <end position="186"/>
    </location>
</feature>
<evidence type="ECO:0008006" key="8">
    <source>
        <dbReference type="Google" id="ProtNLM"/>
    </source>
</evidence>
<dbReference type="Proteomes" id="UP000284657">
    <property type="component" value="Unassembled WGS sequence"/>
</dbReference>
<accession>A0A3F2REX1</accession>
<reference evidence="6 7" key="1">
    <citation type="submission" date="2018-07" db="EMBL/GenBank/DDBJ databases">
        <title>Genome sequencing of oomycete isolates from Chile give support for New Zealand origin for Phytophthora kernoviae and make available the first Nothophytophthora sp. genome.</title>
        <authorList>
            <person name="Studholme D.J."/>
            <person name="Sanfuentes E."/>
            <person name="Panda P."/>
            <person name="Hill R."/>
            <person name="Sambles C."/>
            <person name="Grant M."/>
            <person name="Williams N.M."/>
            <person name="Mcdougal R.L."/>
        </authorList>
    </citation>
    <scope>NUCLEOTIDE SEQUENCE [LARGE SCALE GENOMIC DNA]</scope>
    <source>
        <strain evidence="5">Chile6</strain>
        <strain evidence="4">Chile7</strain>
    </source>
</reference>
<evidence type="ECO:0000256" key="1">
    <source>
        <dbReference type="SAM" id="MobiDB-lite"/>
    </source>
</evidence>
<dbReference type="PANTHER" id="PTHR46421:SF1">
    <property type="entry name" value="PROGRAMMED CELL DEATH PROTEIN 2-LIKE"/>
    <property type="match status" value="1"/>
</dbReference>
<dbReference type="GO" id="GO:0005737">
    <property type="term" value="C:cytoplasm"/>
    <property type="evidence" value="ECO:0007669"/>
    <property type="project" value="InterPro"/>
</dbReference>